<proteinExistence type="predicted"/>
<accession>A0A8T3B2B6</accession>
<name>A0A8T3B2B6_DENNO</name>
<dbReference type="AlphaFoldDB" id="A0A8T3B2B6"/>
<evidence type="ECO:0000313" key="2">
    <source>
        <dbReference type="Proteomes" id="UP000829196"/>
    </source>
</evidence>
<reference evidence="1" key="1">
    <citation type="journal article" date="2022" name="Front. Genet.">
        <title>Chromosome-Scale Assembly of the Dendrobium nobile Genome Provides Insights Into the Molecular Mechanism of the Biosynthesis of the Medicinal Active Ingredient of Dendrobium.</title>
        <authorList>
            <person name="Xu Q."/>
            <person name="Niu S.-C."/>
            <person name="Li K.-L."/>
            <person name="Zheng P.-J."/>
            <person name="Zhang X.-J."/>
            <person name="Jia Y."/>
            <person name="Liu Y."/>
            <person name="Niu Y.-X."/>
            <person name="Yu L.-H."/>
            <person name="Chen D.-F."/>
            <person name="Zhang G.-Q."/>
        </authorList>
    </citation>
    <scope>NUCLEOTIDE SEQUENCE</scope>
    <source>
        <tissue evidence="1">Leaf</tissue>
    </source>
</reference>
<dbReference type="EMBL" id="JAGYWB010000012">
    <property type="protein sequence ID" value="KAI0502092.1"/>
    <property type="molecule type" value="Genomic_DNA"/>
</dbReference>
<evidence type="ECO:0000313" key="1">
    <source>
        <dbReference type="EMBL" id="KAI0502092.1"/>
    </source>
</evidence>
<comment type="caution">
    <text evidence="1">The sequence shown here is derived from an EMBL/GenBank/DDBJ whole genome shotgun (WGS) entry which is preliminary data.</text>
</comment>
<gene>
    <name evidence="1" type="ORF">KFK09_017038</name>
</gene>
<organism evidence="1 2">
    <name type="scientific">Dendrobium nobile</name>
    <name type="common">Orchid</name>
    <dbReference type="NCBI Taxonomy" id="94219"/>
    <lineage>
        <taxon>Eukaryota</taxon>
        <taxon>Viridiplantae</taxon>
        <taxon>Streptophyta</taxon>
        <taxon>Embryophyta</taxon>
        <taxon>Tracheophyta</taxon>
        <taxon>Spermatophyta</taxon>
        <taxon>Magnoliopsida</taxon>
        <taxon>Liliopsida</taxon>
        <taxon>Asparagales</taxon>
        <taxon>Orchidaceae</taxon>
        <taxon>Epidendroideae</taxon>
        <taxon>Malaxideae</taxon>
        <taxon>Dendrobiinae</taxon>
        <taxon>Dendrobium</taxon>
    </lineage>
</organism>
<keyword evidence="2" id="KW-1185">Reference proteome</keyword>
<protein>
    <submittedName>
        <fullName evidence="1">Uncharacterized protein</fullName>
    </submittedName>
</protein>
<sequence>MDYMVLILIRVWQSSSITGLDVPLVRFGRWRLPELVGLDLLQACLSAMETFLMHILLVL</sequence>
<dbReference type="Proteomes" id="UP000829196">
    <property type="component" value="Unassembled WGS sequence"/>
</dbReference>